<dbReference type="EMBL" id="DXHV01000062">
    <property type="protein sequence ID" value="HIW00796.1"/>
    <property type="molecule type" value="Genomic_DNA"/>
</dbReference>
<gene>
    <name evidence="1" type="ORF">H9894_06355</name>
</gene>
<comment type="caution">
    <text evidence="1">The sequence shown here is derived from an EMBL/GenBank/DDBJ whole genome shotgun (WGS) entry which is preliminary data.</text>
</comment>
<sequence length="272" mass="30200">MSHCPYTAQELTPAFMEQVLMKELRLYHHPVGVTFLFSEDEVAQYRAQHSCLVPVKPLTFCQWEIAARMQGKTVLGTVDKLFCTNAQVSFGWRDIDDNEVRSQLKYCRSEEQARRFLEAKPRMPLGALRAVGVAPLGACASLPHVVHMLCDSLQAYHLSVDYMAATDTHPLPTQILMSSSSCGGSVCCYQTAQFNYTTPCSGSYNAGKMERGESNVFIPGVHIQAVVTRLLERINRCGGSSITRPGDFFPGADICKNCPLIHFKKESPQDPS</sequence>
<evidence type="ECO:0000313" key="1">
    <source>
        <dbReference type="EMBL" id="HIW00796.1"/>
    </source>
</evidence>
<reference evidence="1" key="2">
    <citation type="submission" date="2021-04" db="EMBL/GenBank/DDBJ databases">
        <authorList>
            <person name="Gilroy R."/>
        </authorList>
    </citation>
    <scope>NUCLEOTIDE SEQUENCE</scope>
    <source>
        <strain evidence="1">ChiHecec2B26-446</strain>
    </source>
</reference>
<proteinExistence type="predicted"/>
<dbReference type="PANTHER" id="PTHR37954">
    <property type="entry name" value="BLL4979 PROTEIN"/>
    <property type="match status" value="1"/>
</dbReference>
<protein>
    <submittedName>
        <fullName evidence="1">DUF169 domain-containing protein</fullName>
    </submittedName>
</protein>
<dbReference type="Proteomes" id="UP000886752">
    <property type="component" value="Unassembled WGS sequence"/>
</dbReference>
<dbReference type="Pfam" id="PF02596">
    <property type="entry name" value="DUF169"/>
    <property type="match status" value="1"/>
</dbReference>
<dbReference type="PANTHER" id="PTHR37954:SF3">
    <property type="entry name" value="DUF169 DOMAIN-CONTAINING PROTEIN"/>
    <property type="match status" value="1"/>
</dbReference>
<accession>A0A9D1PX08</accession>
<dbReference type="InterPro" id="IPR003748">
    <property type="entry name" value="DUF169"/>
</dbReference>
<evidence type="ECO:0000313" key="2">
    <source>
        <dbReference type="Proteomes" id="UP000886752"/>
    </source>
</evidence>
<dbReference type="AlphaFoldDB" id="A0A9D1PX08"/>
<reference evidence="1" key="1">
    <citation type="journal article" date="2021" name="PeerJ">
        <title>Extensive microbial diversity within the chicken gut microbiome revealed by metagenomics and culture.</title>
        <authorList>
            <person name="Gilroy R."/>
            <person name="Ravi A."/>
            <person name="Getino M."/>
            <person name="Pursley I."/>
            <person name="Horton D.L."/>
            <person name="Alikhan N.F."/>
            <person name="Baker D."/>
            <person name="Gharbi K."/>
            <person name="Hall N."/>
            <person name="Watson M."/>
            <person name="Adriaenssens E.M."/>
            <person name="Foster-Nyarko E."/>
            <person name="Jarju S."/>
            <person name="Secka A."/>
            <person name="Antonio M."/>
            <person name="Oren A."/>
            <person name="Chaudhuri R.R."/>
            <person name="La Ragione R."/>
            <person name="Hildebrand F."/>
            <person name="Pallen M.J."/>
        </authorList>
    </citation>
    <scope>NUCLEOTIDE SEQUENCE</scope>
    <source>
        <strain evidence="1">ChiHecec2B26-446</strain>
    </source>
</reference>
<organism evidence="1 2">
    <name type="scientific">Candidatus Desulfovibrio intestinipullorum</name>
    <dbReference type="NCBI Taxonomy" id="2838536"/>
    <lineage>
        <taxon>Bacteria</taxon>
        <taxon>Pseudomonadati</taxon>
        <taxon>Thermodesulfobacteriota</taxon>
        <taxon>Desulfovibrionia</taxon>
        <taxon>Desulfovibrionales</taxon>
        <taxon>Desulfovibrionaceae</taxon>
        <taxon>Desulfovibrio</taxon>
    </lineage>
</organism>
<name>A0A9D1PX08_9BACT</name>